<feature type="compositionally biased region" description="Basic and acidic residues" evidence="1">
    <location>
        <begin position="134"/>
        <end position="148"/>
    </location>
</feature>
<evidence type="ECO:0000256" key="1">
    <source>
        <dbReference type="SAM" id="MobiDB-lite"/>
    </source>
</evidence>
<comment type="caution">
    <text evidence="2">The sequence shown here is derived from an EMBL/GenBank/DDBJ whole genome shotgun (WGS) entry which is preliminary data.</text>
</comment>
<organism evidence="2 3">
    <name type="scientific">Richelia intracellularis HH01</name>
    <dbReference type="NCBI Taxonomy" id="1165094"/>
    <lineage>
        <taxon>Bacteria</taxon>
        <taxon>Bacillati</taxon>
        <taxon>Cyanobacteriota</taxon>
        <taxon>Cyanophyceae</taxon>
        <taxon>Nostocales</taxon>
        <taxon>Nostocaceae</taxon>
        <taxon>Richelia</taxon>
    </lineage>
</organism>
<dbReference type="EMBL" id="CAIY01000033">
    <property type="protein sequence ID" value="CCH67071.1"/>
    <property type="molecule type" value="Genomic_DNA"/>
</dbReference>
<protein>
    <submittedName>
        <fullName evidence="2">Uncharacterized protein</fullName>
    </submittedName>
</protein>
<reference evidence="3" key="2">
    <citation type="submission" date="2016-01" db="EMBL/GenBank/DDBJ databases">
        <title>Diatom-associated endosymboitic cyanobacterium lacks core nitrogen metabolism enzymes.</title>
        <authorList>
            <person name="Hilton J.A."/>
            <person name="Foster R.A."/>
            <person name="Tripp H.J."/>
            <person name="Carter B.J."/>
            <person name="Zehr J.P."/>
            <person name="Villareal T.A."/>
        </authorList>
    </citation>
    <scope>NUCLEOTIDE SEQUENCE [LARGE SCALE GENOMIC DNA]</scope>
    <source>
        <strain evidence="3">HH01</strain>
    </source>
</reference>
<sequence>MVKAIEHIKKEIAALEEAVTLTAQELKAAYGIYLNSLAQAMRQQLILASYYICTQGYPERFLQLSLSQRQKLQQAIRKAAKKTAEGLISLTNMEGMQVDELEQQDILINYLRQLEIHNNHEQEDKSANSENAEQDQKKYEALDNHEQSGKTQSGNVPLNQVLSSNFLSLKVYSSEISNPAELIKWQQQIEARILANLKHISSEVNSVLKNADILPRRLPPSILDAAVIASETSAEIMSGPPNILNLVIEVETGSSSEETSLTQIMVLGLRLGEIEFANTQLSSLRKQIRYILGKLNKLGRQYQQKQRECSIAEAESAWRASWFED</sequence>
<reference evidence="2 3" key="1">
    <citation type="submission" date="2012-05" db="EMBL/GenBank/DDBJ databases">
        <authorList>
            <person name="Hilton J."/>
        </authorList>
    </citation>
    <scope>NUCLEOTIDE SEQUENCE [LARGE SCALE GENOMIC DNA]</scope>
    <source>
        <strain evidence="2 3">HH01</strain>
    </source>
</reference>
<evidence type="ECO:0000313" key="3">
    <source>
        <dbReference type="Proteomes" id="UP000053051"/>
    </source>
</evidence>
<feature type="region of interest" description="Disordered" evidence="1">
    <location>
        <begin position="120"/>
        <end position="156"/>
    </location>
</feature>
<dbReference type="STRING" id="1165094.RINTHH_9160"/>
<dbReference type="AlphaFoldDB" id="M1X541"/>
<dbReference type="OrthoDB" id="421643at2"/>
<gene>
    <name evidence="2" type="ORF">RINTHH_9160</name>
</gene>
<dbReference type="RefSeq" id="WP_008233210.1">
    <property type="nucleotide sequence ID" value="NZ_CAIY01000033.1"/>
</dbReference>
<dbReference type="Proteomes" id="UP000053051">
    <property type="component" value="Unassembled WGS sequence"/>
</dbReference>
<keyword evidence="3" id="KW-1185">Reference proteome</keyword>
<name>M1X541_9NOST</name>
<accession>M1X541</accession>
<evidence type="ECO:0000313" key="2">
    <source>
        <dbReference type="EMBL" id="CCH67071.1"/>
    </source>
</evidence>
<proteinExistence type="predicted"/>